<evidence type="ECO:0000256" key="1">
    <source>
        <dbReference type="SAM" id="MobiDB-lite"/>
    </source>
</evidence>
<feature type="compositionally biased region" description="Basic and acidic residues" evidence="1">
    <location>
        <begin position="95"/>
        <end position="104"/>
    </location>
</feature>
<name>A0A1X0DBB8_9MYCO</name>
<feature type="compositionally biased region" description="Gly residues" evidence="1">
    <location>
        <begin position="65"/>
        <end position="76"/>
    </location>
</feature>
<keyword evidence="3" id="KW-1185">Reference proteome</keyword>
<reference evidence="2 3" key="1">
    <citation type="submission" date="2016-12" db="EMBL/GenBank/DDBJ databases">
        <title>The new phylogeny of genus Mycobacterium.</title>
        <authorList>
            <person name="Tortoli E."/>
            <person name="Trovato A."/>
            <person name="Cirillo D.M."/>
        </authorList>
    </citation>
    <scope>NUCLEOTIDE SEQUENCE [LARGE SCALE GENOMIC DNA]</scope>
    <source>
        <strain evidence="2 3">DSM 45130</strain>
    </source>
</reference>
<evidence type="ECO:0008006" key="4">
    <source>
        <dbReference type="Google" id="ProtNLM"/>
    </source>
</evidence>
<evidence type="ECO:0000313" key="3">
    <source>
        <dbReference type="Proteomes" id="UP000192801"/>
    </source>
</evidence>
<dbReference type="InterPro" id="IPR010221">
    <property type="entry name" value="VCBS_dom"/>
</dbReference>
<accession>A0A1X0DBB8</accession>
<dbReference type="Proteomes" id="UP000192801">
    <property type="component" value="Unassembled WGS sequence"/>
</dbReference>
<dbReference type="NCBIfam" id="TIGR01965">
    <property type="entry name" value="VCBS_repeat"/>
    <property type="match status" value="1"/>
</dbReference>
<proteinExistence type="predicted"/>
<dbReference type="Pfam" id="PF17963">
    <property type="entry name" value="Big_9"/>
    <property type="match status" value="1"/>
</dbReference>
<sequence>MSARHAPISQHHAQYIGRVGALAVALGIGTAVAHGTAVAYADETGGTSAGGAQPSRPHHDLRSSRGGGQSGSGEQTGAGRDATGPSHSPVGQGHDPGDDDRPGEGPDGSPPHLPKPTTHRPSEATAAESPRPGPKRPLTRLAQRLRERVTAVTDTAGNDSAADRAAGGQTPAVTSASVTDSGPSNDPQTHMPAADFGNNRGRGQSLPDAPASRLTTAPDAVGRRVLDRLSQLGADATAHSVSVPAEPSQRPFATAAFTQPGEAATFRTAPAWAQGVTTMAAPPSPGILSTVLSALGLRTTSGNSNAPIAPADNPLTSGILEFVRRQFSALFDNKAPTSVPKTQTVSLVDGNTQTFTLTGATDPDGDTVTYQPGTYTGSKGGTLVVDADASATYTAAAGWDGSAAISDDTFMVTTTDESSGWHIHGIAGLINTLSFGLIGSPGHTGSQTVVVSADQRLYQPSDLTVDTIGDGAVTGTVDWVPVGATDVTYAPGSGPQHGTVTVSDDGTFRYTPDPLARLDAYSHPGQHTDTFTVVATGADDVPHLVNVAVPISPTGAAATGSSTAGGVGSPHEITRSDGSRVLTSISGNDTDGYTTTVTVVHPDGTAHTVVDGVSGSTRDPIVRPDGSIVFITREGSPVADDVTDVSTVTILDTQNHISALSPITGSGALSPKVYDDGTIMLVTHTGTDYSDYQTTATVLPAGTADVVSATTDGLAYSSYDAVRHGGQIVVITDRGTVGGHPMHDIMMIAPDGSTTNTVRSVSGTISVADDGTVLASDMTGTAATGYHSTVAVLQPGASGFMVSREIDGAYLGNPVVLDDGTVVVLTNSIDHLSTGYTSTSSTMRVTALRPDDAGTGLTASRATETTAIFRDPPGVTRNGNSATVTLATYAGYSDPNSTVILVAPGHDPISSGTITGAPANTVLRGDGSVVLTTDTHSDDDSHSTDIRVLTANTGHTALTQVAGSSPISGSPVSTILRADGSIVQVSTAEAADRDQSHTTVTVLGTDNTFATAGTVTGNARYPINYAPYAPRDPYVLADGTIVVITHTGTIDQPDFTTKLTVLRPGETTATTLSSPGNTVKDTHRSLPIEAEYGHDGTVLLTTFTGNDTDGYQTTSTVLRPGDNAPIVIAHKIAGKPPYYSGTDTPPALQPDGTVVLTTATGSNDDGLGTTTITVLRPGSSTPVTVADAVDGFPLRTQVLSDGSIMLVSHTGANTPADAVATIRVFNRDGIMTSTIGPLEGFPMVVSVGDEGTIVGATVTGSNIYATHTATHVTVLRPGSEPLTLDPVDGVPLQALVLDDGTVMVDSSVLSETDGAYHVSTLVTVLRPRDTAPSVIGLSGVIDHWQPGDDGTVLVTTKNNIGTNSEPVYEYTTTVITLAQQPSSTLL</sequence>
<protein>
    <recommendedName>
        <fullName evidence="4">RapA2 cadherin-like domain-containing protein</fullName>
    </recommendedName>
</protein>
<feature type="region of interest" description="Disordered" evidence="1">
    <location>
        <begin position="151"/>
        <end position="222"/>
    </location>
</feature>
<feature type="compositionally biased region" description="Polar residues" evidence="1">
    <location>
        <begin position="171"/>
        <end position="188"/>
    </location>
</feature>
<evidence type="ECO:0000313" key="2">
    <source>
        <dbReference type="EMBL" id="ORA69667.1"/>
    </source>
</evidence>
<comment type="caution">
    <text evidence="2">The sequence shown here is derived from an EMBL/GenBank/DDBJ whole genome shotgun (WGS) entry which is preliminary data.</text>
</comment>
<organism evidence="2 3">
    <name type="scientific">Mycolicibacterium insubricum</name>
    <dbReference type="NCBI Taxonomy" id="444597"/>
    <lineage>
        <taxon>Bacteria</taxon>
        <taxon>Bacillati</taxon>
        <taxon>Actinomycetota</taxon>
        <taxon>Actinomycetes</taxon>
        <taxon>Mycobacteriales</taxon>
        <taxon>Mycobacteriaceae</taxon>
        <taxon>Mycolicibacterium</taxon>
    </lineage>
</organism>
<dbReference type="RefSeq" id="WP_083031513.1">
    <property type="nucleotide sequence ID" value="NZ_AP022618.1"/>
</dbReference>
<gene>
    <name evidence="2" type="ORF">BST26_13150</name>
</gene>
<feature type="region of interest" description="Disordered" evidence="1">
    <location>
        <begin position="45"/>
        <end position="138"/>
    </location>
</feature>
<dbReference type="EMBL" id="MVHS01000030">
    <property type="protein sequence ID" value="ORA69667.1"/>
    <property type="molecule type" value="Genomic_DNA"/>
</dbReference>